<gene>
    <name evidence="1" type="ORF">UV89_C0033G0001</name>
</gene>
<reference evidence="1 2" key="1">
    <citation type="journal article" date="2015" name="Nature">
        <title>rRNA introns, odd ribosomes, and small enigmatic genomes across a large radiation of phyla.</title>
        <authorList>
            <person name="Brown C.T."/>
            <person name="Hug L.A."/>
            <person name="Thomas B.C."/>
            <person name="Sharon I."/>
            <person name="Castelle C.J."/>
            <person name="Singh A."/>
            <person name="Wilkins M.J."/>
            <person name="Williams K.H."/>
            <person name="Banfield J.F."/>
        </authorList>
    </citation>
    <scope>NUCLEOTIDE SEQUENCE [LARGE SCALE GENOMIC DNA]</scope>
</reference>
<organism evidence="1 2">
    <name type="scientific">candidate division WWE3 bacterium GW2011_GWB2_43_22</name>
    <dbReference type="NCBI Taxonomy" id="1619118"/>
    <lineage>
        <taxon>Bacteria</taxon>
        <taxon>Katanobacteria</taxon>
    </lineage>
</organism>
<dbReference type="AlphaFoldDB" id="A0A0G1EI19"/>
<dbReference type="Proteomes" id="UP000033910">
    <property type="component" value="Unassembled WGS sequence"/>
</dbReference>
<comment type="caution">
    <text evidence="1">The sequence shown here is derived from an EMBL/GenBank/DDBJ whole genome shotgun (WGS) entry which is preliminary data.</text>
</comment>
<protein>
    <submittedName>
        <fullName evidence="1">Uncharacterized protein</fullName>
    </submittedName>
</protein>
<proteinExistence type="predicted"/>
<name>A0A0G1EI19_UNCKA</name>
<evidence type="ECO:0000313" key="1">
    <source>
        <dbReference type="EMBL" id="KKT09640.1"/>
    </source>
</evidence>
<feature type="non-terminal residue" evidence="1">
    <location>
        <position position="1"/>
    </location>
</feature>
<evidence type="ECO:0000313" key="2">
    <source>
        <dbReference type="Proteomes" id="UP000033910"/>
    </source>
</evidence>
<dbReference type="EMBL" id="LCGF01000033">
    <property type="protein sequence ID" value="KKT09640.1"/>
    <property type="molecule type" value="Genomic_DNA"/>
</dbReference>
<accession>A0A0G1EI19</accession>
<sequence length="26" mass="3037">LNFDSVSLEINIALMYYTVDRSLRGF</sequence>